<protein>
    <submittedName>
        <fullName evidence="3">Helix-turn-helix domain-containing protein</fullName>
    </submittedName>
</protein>
<dbReference type="InterPro" id="IPR001387">
    <property type="entry name" value="Cro/C1-type_HTH"/>
</dbReference>
<dbReference type="CDD" id="cd00093">
    <property type="entry name" value="HTH_XRE"/>
    <property type="match status" value="1"/>
</dbReference>
<evidence type="ECO:0000313" key="3">
    <source>
        <dbReference type="EMBL" id="UXN69928.1"/>
    </source>
</evidence>
<feature type="domain" description="HTH cro/C1-type" evidence="2">
    <location>
        <begin position="4"/>
        <end position="56"/>
    </location>
</feature>
<keyword evidence="4" id="KW-1185">Reference proteome</keyword>
<reference evidence="3 4" key="1">
    <citation type="submission" date="2022-09" db="EMBL/GenBank/DDBJ databases">
        <title>Interaction between co-microsymbionts with complementary sets of symbiotic genes in legume-rhizobium systems.</title>
        <authorList>
            <person name="Safronova V."/>
            <person name="Sazanova A."/>
            <person name="Afonin A."/>
            <person name="Chirak E."/>
        </authorList>
    </citation>
    <scope>NUCLEOTIDE SEQUENCE [LARGE SCALE GENOMIC DNA]</scope>
    <source>
        <strain evidence="3 4">A18/4-1</strain>
    </source>
</reference>
<dbReference type="RefSeq" id="WP_262168637.1">
    <property type="nucleotide sequence ID" value="NZ_CP104965.1"/>
</dbReference>
<dbReference type="PROSITE" id="PS50943">
    <property type="entry name" value="HTH_CROC1"/>
    <property type="match status" value="1"/>
</dbReference>
<name>A0ABY6CIQ5_9HYPH</name>
<dbReference type="Proteomes" id="UP001061862">
    <property type="component" value="Chromosome"/>
</dbReference>
<evidence type="ECO:0000313" key="4">
    <source>
        <dbReference type="Proteomes" id="UP001061862"/>
    </source>
</evidence>
<dbReference type="SMART" id="SM00530">
    <property type="entry name" value="HTH_XRE"/>
    <property type="match status" value="1"/>
</dbReference>
<evidence type="ECO:0000256" key="1">
    <source>
        <dbReference type="ARBA" id="ARBA00023125"/>
    </source>
</evidence>
<dbReference type="PANTHER" id="PTHR46558:SF4">
    <property type="entry name" value="DNA-BIDING PHAGE PROTEIN"/>
    <property type="match status" value="1"/>
</dbReference>
<dbReference type="EMBL" id="CP104965">
    <property type="protein sequence ID" value="UXN69928.1"/>
    <property type="molecule type" value="Genomic_DNA"/>
</dbReference>
<dbReference type="Pfam" id="PF01381">
    <property type="entry name" value="HTH_3"/>
    <property type="match status" value="1"/>
</dbReference>
<accession>A0ABY6CIQ5</accession>
<dbReference type="PANTHER" id="PTHR46558">
    <property type="entry name" value="TRACRIPTIONAL REGULATORY PROTEIN-RELATED-RELATED"/>
    <property type="match status" value="1"/>
</dbReference>
<evidence type="ECO:0000259" key="2">
    <source>
        <dbReference type="PROSITE" id="PS50943"/>
    </source>
</evidence>
<proteinExistence type="predicted"/>
<dbReference type="InterPro" id="IPR010982">
    <property type="entry name" value="Lambda_DNA-bd_dom_sf"/>
</dbReference>
<sequence length="68" mass="7699">MHRLRVVRQERGLTVKNLAKEVGVSSATISRIEHNKQDPSLDLVRKLCTLFKHDGLAAHDFVNIEHAV</sequence>
<gene>
    <name evidence="3" type="ORF">N8A98_22415</name>
</gene>
<organism evidence="3 4">
    <name type="scientific">Devosia neptuniae</name>
    <dbReference type="NCBI Taxonomy" id="191302"/>
    <lineage>
        <taxon>Bacteria</taxon>
        <taxon>Pseudomonadati</taxon>
        <taxon>Pseudomonadota</taxon>
        <taxon>Alphaproteobacteria</taxon>
        <taxon>Hyphomicrobiales</taxon>
        <taxon>Devosiaceae</taxon>
        <taxon>Devosia</taxon>
    </lineage>
</organism>
<dbReference type="SUPFAM" id="SSF47413">
    <property type="entry name" value="lambda repressor-like DNA-binding domains"/>
    <property type="match status" value="1"/>
</dbReference>
<dbReference type="Gene3D" id="1.10.260.40">
    <property type="entry name" value="lambda repressor-like DNA-binding domains"/>
    <property type="match status" value="1"/>
</dbReference>
<keyword evidence="1" id="KW-0238">DNA-binding</keyword>